<name>A0A422PUW8_9TRYP</name>
<feature type="region of interest" description="Disordered" evidence="1">
    <location>
        <begin position="1"/>
        <end position="27"/>
    </location>
</feature>
<dbReference type="RefSeq" id="XP_029229567.1">
    <property type="nucleotide sequence ID" value="XM_029370248.1"/>
</dbReference>
<comment type="caution">
    <text evidence="2">The sequence shown here is derived from an EMBL/GenBank/DDBJ whole genome shotgun (WGS) entry which is preliminary data.</text>
</comment>
<organism evidence="2 3">
    <name type="scientific">Trypanosoma conorhini</name>
    <dbReference type="NCBI Taxonomy" id="83891"/>
    <lineage>
        <taxon>Eukaryota</taxon>
        <taxon>Discoba</taxon>
        <taxon>Euglenozoa</taxon>
        <taxon>Kinetoplastea</taxon>
        <taxon>Metakinetoplastina</taxon>
        <taxon>Trypanosomatida</taxon>
        <taxon>Trypanosomatidae</taxon>
        <taxon>Trypanosoma</taxon>
    </lineage>
</organism>
<dbReference type="EMBL" id="MKKU01000154">
    <property type="protein sequence ID" value="RNF21526.1"/>
    <property type="molecule type" value="Genomic_DNA"/>
</dbReference>
<feature type="region of interest" description="Disordered" evidence="1">
    <location>
        <begin position="89"/>
        <end position="113"/>
    </location>
</feature>
<evidence type="ECO:0000313" key="3">
    <source>
        <dbReference type="Proteomes" id="UP000284403"/>
    </source>
</evidence>
<dbReference type="AlphaFoldDB" id="A0A422PUW8"/>
<dbReference type="OrthoDB" id="272692at2759"/>
<reference evidence="2 3" key="1">
    <citation type="journal article" date="2018" name="BMC Genomics">
        <title>Genomic comparison of Trypanosoma conorhini and Trypanosoma rangeli to Trypanosoma cruzi strains of high and low virulence.</title>
        <authorList>
            <person name="Bradwell K.R."/>
            <person name="Koparde V.N."/>
            <person name="Matveyev A.V."/>
            <person name="Serrano M.G."/>
            <person name="Alves J.M."/>
            <person name="Parikh H."/>
            <person name="Huang B."/>
            <person name="Lee V."/>
            <person name="Espinosa-Alvarez O."/>
            <person name="Ortiz P.A."/>
            <person name="Costa-Martins A.G."/>
            <person name="Teixeira M.M."/>
            <person name="Buck G.A."/>
        </authorList>
    </citation>
    <scope>NUCLEOTIDE SEQUENCE [LARGE SCALE GENOMIC DNA]</scope>
    <source>
        <strain evidence="2 3">025E</strain>
    </source>
</reference>
<dbReference type="GeneID" id="40316939"/>
<protein>
    <submittedName>
        <fullName evidence="2">Uncharacterized protein</fullName>
    </submittedName>
</protein>
<sequence>MPSPTANKSSAEREEPEAAPAPTITSAVPYTAEEKACLLAYLTAPPQEQQEQQRRDGDAAWAAKTLPLLASMVAKVLRLAADNYEDGGTAGASAADAPAAEEEAPRRSGSTAPSKMDCFLEENAYFLEQLQLQSWPFFTLPRLCEILANPFMYNSDASGKLRGAKLQAAVRRCVLASAPLFAVPSPLMSMSEVNTG</sequence>
<dbReference type="Proteomes" id="UP000284403">
    <property type="component" value="Unassembled WGS sequence"/>
</dbReference>
<evidence type="ECO:0000256" key="1">
    <source>
        <dbReference type="SAM" id="MobiDB-lite"/>
    </source>
</evidence>
<accession>A0A422PUW8</accession>
<keyword evidence="3" id="KW-1185">Reference proteome</keyword>
<evidence type="ECO:0000313" key="2">
    <source>
        <dbReference type="EMBL" id="RNF21526.1"/>
    </source>
</evidence>
<proteinExistence type="predicted"/>
<gene>
    <name evidence="2" type="ORF">Tco025E_03328</name>
</gene>